<evidence type="ECO:0000313" key="4">
    <source>
        <dbReference type="Proteomes" id="UP000463883"/>
    </source>
</evidence>
<dbReference type="GO" id="GO:0006633">
    <property type="term" value="P:fatty acid biosynthetic process"/>
    <property type="evidence" value="ECO:0007669"/>
    <property type="project" value="TreeGrafter"/>
</dbReference>
<dbReference type="InterPro" id="IPR029069">
    <property type="entry name" value="HotDog_dom_sf"/>
</dbReference>
<dbReference type="Pfam" id="PF01575">
    <property type="entry name" value="MaoC_dehydratas"/>
    <property type="match status" value="1"/>
</dbReference>
<reference evidence="3 4" key="1">
    <citation type="submission" date="2020-01" db="EMBL/GenBank/DDBJ databases">
        <title>Genomic analysis of Aminipila sp. CBA3637.</title>
        <authorList>
            <person name="Kim Y.B."/>
            <person name="Roh S.W."/>
        </authorList>
    </citation>
    <scope>NUCLEOTIDE SEQUENCE [LARGE SCALE GENOMIC DNA]</scope>
    <source>
        <strain evidence="3 4">CBA3637</strain>
    </source>
</reference>
<dbReference type="GO" id="GO:0019171">
    <property type="term" value="F:(3R)-hydroxyacyl-[acyl-carrier-protein] dehydratase activity"/>
    <property type="evidence" value="ECO:0007669"/>
    <property type="project" value="TreeGrafter"/>
</dbReference>
<evidence type="ECO:0000313" key="3">
    <source>
        <dbReference type="EMBL" id="QHI72814.1"/>
    </source>
</evidence>
<accession>A0A6P1MJK7</accession>
<dbReference type="AlphaFoldDB" id="A0A6P1MJK7"/>
<proteinExistence type="predicted"/>
<protein>
    <submittedName>
        <fullName evidence="3">Enoyl-CoA hydratase</fullName>
    </submittedName>
</protein>
<dbReference type="PANTHER" id="PTHR43437:SF3">
    <property type="entry name" value="HYDROXYACYL-THIOESTER DEHYDRATASE TYPE 2, MITOCHONDRIAL"/>
    <property type="match status" value="1"/>
</dbReference>
<dbReference type="KEGG" id="amic:Ami3637_10705"/>
<dbReference type="PANTHER" id="PTHR43437">
    <property type="entry name" value="HYDROXYACYL-THIOESTER DEHYDRATASE TYPE 2, MITOCHONDRIAL-RELATED"/>
    <property type="match status" value="1"/>
</dbReference>
<sequence length="138" mass="15260">MRNFTDIKIGEKDSISKVITEEDVVLFSRLSGDVNLIHLDEEFARKSPFKRRIAPGLLTSSLISAVLGTKLPGVNTLYLSQTLKFLAPVFIGDEITAVVEVLSKIDEKRIVILKTSVYNAENVEVVSGEAVVKKLIEE</sequence>
<dbReference type="Gene3D" id="3.10.129.10">
    <property type="entry name" value="Hotdog Thioesterase"/>
    <property type="match status" value="1"/>
</dbReference>
<evidence type="ECO:0000259" key="2">
    <source>
        <dbReference type="Pfam" id="PF01575"/>
    </source>
</evidence>
<name>A0A6P1MJK7_9FIRM</name>
<dbReference type="FunFam" id="3.10.129.10:FF:000042">
    <property type="entry name" value="MaoC domain protein dehydratase"/>
    <property type="match status" value="1"/>
</dbReference>
<dbReference type="CDD" id="cd03449">
    <property type="entry name" value="R_hydratase"/>
    <property type="match status" value="1"/>
</dbReference>
<keyword evidence="1" id="KW-0456">Lyase</keyword>
<keyword evidence="4" id="KW-1185">Reference proteome</keyword>
<dbReference type="RefSeq" id="WP_162362581.1">
    <property type="nucleotide sequence ID" value="NZ_CP047591.1"/>
</dbReference>
<dbReference type="Proteomes" id="UP000463883">
    <property type="component" value="Chromosome"/>
</dbReference>
<organism evidence="3 4">
    <name type="scientific">Aminipila terrae</name>
    <dbReference type="NCBI Taxonomy" id="2697030"/>
    <lineage>
        <taxon>Bacteria</taxon>
        <taxon>Bacillati</taxon>
        <taxon>Bacillota</taxon>
        <taxon>Clostridia</taxon>
        <taxon>Peptostreptococcales</taxon>
        <taxon>Anaerovoracaceae</taxon>
        <taxon>Aminipila</taxon>
    </lineage>
</organism>
<gene>
    <name evidence="3" type="ORF">Ami3637_10705</name>
</gene>
<dbReference type="InterPro" id="IPR002539">
    <property type="entry name" value="MaoC-like_dom"/>
</dbReference>
<dbReference type="EMBL" id="CP047591">
    <property type="protein sequence ID" value="QHI72814.1"/>
    <property type="molecule type" value="Genomic_DNA"/>
</dbReference>
<feature type="domain" description="MaoC-like" evidence="2">
    <location>
        <begin position="15"/>
        <end position="111"/>
    </location>
</feature>
<dbReference type="SUPFAM" id="SSF54637">
    <property type="entry name" value="Thioesterase/thiol ester dehydrase-isomerase"/>
    <property type="match status" value="1"/>
</dbReference>
<evidence type="ECO:0000256" key="1">
    <source>
        <dbReference type="ARBA" id="ARBA00023239"/>
    </source>
</evidence>
<dbReference type="InterPro" id="IPR050965">
    <property type="entry name" value="UPF0336/Enoyl-CoA_hydratase"/>
</dbReference>